<evidence type="ECO:0000313" key="3">
    <source>
        <dbReference type="Proteomes" id="UP001575105"/>
    </source>
</evidence>
<evidence type="ECO:0000313" key="2">
    <source>
        <dbReference type="EMBL" id="MFA9478545.1"/>
    </source>
</evidence>
<sequence length="168" mass="18812">MINAQHSKPVTADSLSPRAQLEGRINVAIDQVEREREAEEAEHRRREAEATRRAEQRVLEQVRALLSSLADQLEAAGFALHPFIRSGVQVPGRERGVAVLDPATGRADVEIQLPEVDSHNIGIIAIGLQTIWRNPVTHRDAFERDLLARIGQTRRSHWNREGSIDQVA</sequence>
<keyword evidence="3" id="KW-1185">Reference proteome</keyword>
<evidence type="ECO:0000256" key="1">
    <source>
        <dbReference type="SAM" id="MobiDB-lite"/>
    </source>
</evidence>
<accession>A0ABV4U4L5</accession>
<gene>
    <name evidence="2" type="ORF">ACERK3_09575</name>
</gene>
<dbReference type="EMBL" id="JBGUBD010000005">
    <property type="protein sequence ID" value="MFA9478545.1"/>
    <property type="molecule type" value="Genomic_DNA"/>
</dbReference>
<feature type="region of interest" description="Disordered" evidence="1">
    <location>
        <begin position="33"/>
        <end position="53"/>
    </location>
</feature>
<dbReference type="Proteomes" id="UP001575105">
    <property type="component" value="Unassembled WGS sequence"/>
</dbReference>
<name>A0ABV4U4L5_9BACT</name>
<protein>
    <submittedName>
        <fullName evidence="2">Uncharacterized protein</fullName>
    </submittedName>
</protein>
<dbReference type="RefSeq" id="WP_425345471.1">
    <property type="nucleotide sequence ID" value="NZ_JBGUBD010000005.1"/>
</dbReference>
<proteinExistence type="predicted"/>
<reference evidence="2 3" key="1">
    <citation type="submission" date="2024-08" db="EMBL/GenBank/DDBJ databases">
        <title>Whole-genome sequencing of halo(alkali)philic microorganisms from hypersaline lakes.</title>
        <authorList>
            <person name="Sorokin D.Y."/>
            <person name="Merkel A.Y."/>
            <person name="Messina E."/>
            <person name="Yakimov M."/>
        </authorList>
    </citation>
    <scope>NUCLEOTIDE SEQUENCE [LARGE SCALE GENOMIC DNA]</scope>
    <source>
        <strain evidence="2 3">AB-hyl4</strain>
    </source>
</reference>
<comment type="caution">
    <text evidence="2">The sequence shown here is derived from an EMBL/GenBank/DDBJ whole genome shotgun (WGS) entry which is preliminary data.</text>
</comment>
<organism evidence="2 3">
    <name type="scientific">Natronomicrosphaera hydrolytica</name>
    <dbReference type="NCBI Taxonomy" id="3242702"/>
    <lineage>
        <taxon>Bacteria</taxon>
        <taxon>Pseudomonadati</taxon>
        <taxon>Planctomycetota</taxon>
        <taxon>Phycisphaerae</taxon>
        <taxon>Phycisphaerales</taxon>
        <taxon>Phycisphaeraceae</taxon>
        <taxon>Natronomicrosphaera</taxon>
    </lineage>
</organism>